<evidence type="ECO:0000313" key="2">
    <source>
        <dbReference type="EMBL" id="KIM77535.1"/>
    </source>
</evidence>
<evidence type="ECO:0000256" key="1">
    <source>
        <dbReference type="SAM" id="MobiDB-lite"/>
    </source>
</evidence>
<protein>
    <submittedName>
        <fullName evidence="2">Uncharacterized protein</fullName>
    </submittedName>
</protein>
<gene>
    <name evidence="2" type="ORF">PILCRDRAFT_76676</name>
</gene>
<reference evidence="2 3" key="1">
    <citation type="submission" date="2014-04" db="EMBL/GenBank/DDBJ databases">
        <authorList>
            <consortium name="DOE Joint Genome Institute"/>
            <person name="Kuo A."/>
            <person name="Tarkka M."/>
            <person name="Buscot F."/>
            <person name="Kohler A."/>
            <person name="Nagy L.G."/>
            <person name="Floudas D."/>
            <person name="Copeland A."/>
            <person name="Barry K.W."/>
            <person name="Cichocki N."/>
            <person name="Veneault-Fourrey C."/>
            <person name="LaButti K."/>
            <person name="Lindquist E.A."/>
            <person name="Lipzen A."/>
            <person name="Lundell T."/>
            <person name="Morin E."/>
            <person name="Murat C."/>
            <person name="Sun H."/>
            <person name="Tunlid A."/>
            <person name="Henrissat B."/>
            <person name="Grigoriev I.V."/>
            <person name="Hibbett D.S."/>
            <person name="Martin F."/>
            <person name="Nordberg H.P."/>
            <person name="Cantor M.N."/>
            <person name="Hua S.X."/>
        </authorList>
    </citation>
    <scope>NUCLEOTIDE SEQUENCE [LARGE SCALE GENOMIC DNA]</scope>
    <source>
        <strain evidence="2 3">F 1598</strain>
    </source>
</reference>
<dbReference type="AlphaFoldDB" id="A0A0C3EYD8"/>
<dbReference type="OrthoDB" id="3259294at2759"/>
<name>A0A0C3EYD8_PILCF</name>
<feature type="region of interest" description="Disordered" evidence="1">
    <location>
        <begin position="326"/>
        <end position="356"/>
    </location>
</feature>
<organism evidence="2 3">
    <name type="scientific">Piloderma croceum (strain F 1598)</name>
    <dbReference type="NCBI Taxonomy" id="765440"/>
    <lineage>
        <taxon>Eukaryota</taxon>
        <taxon>Fungi</taxon>
        <taxon>Dikarya</taxon>
        <taxon>Basidiomycota</taxon>
        <taxon>Agaricomycotina</taxon>
        <taxon>Agaricomycetes</taxon>
        <taxon>Agaricomycetidae</taxon>
        <taxon>Atheliales</taxon>
        <taxon>Atheliaceae</taxon>
        <taxon>Piloderma</taxon>
    </lineage>
</organism>
<dbReference type="Proteomes" id="UP000054166">
    <property type="component" value="Unassembled WGS sequence"/>
</dbReference>
<dbReference type="STRING" id="765440.A0A0C3EYD8"/>
<accession>A0A0C3EYD8</accession>
<dbReference type="InParanoid" id="A0A0C3EYD8"/>
<dbReference type="EMBL" id="KN833024">
    <property type="protein sequence ID" value="KIM77535.1"/>
    <property type="molecule type" value="Genomic_DNA"/>
</dbReference>
<dbReference type="HOGENOM" id="CLU_026214_1_0_1"/>
<keyword evidence="3" id="KW-1185">Reference proteome</keyword>
<proteinExistence type="predicted"/>
<evidence type="ECO:0000313" key="3">
    <source>
        <dbReference type="Proteomes" id="UP000054166"/>
    </source>
</evidence>
<sequence length="356" mass="41730">MKRNETARKLFTKVVNALTAKMEIGAPMACLFLLGNPDHYTDHKFKTFYWKSYVRQVMQASLNNTDIVQDYMYRPTIYHGVNLYDWIRRSDKSTIASHKKKKKNVSRDKNVFHDQLENEEFSDAGTSEDEMHQNQYIFLPAHPQSETHQVRMKSDDPFLVPDFVGGALPHSDHGDREYYCATMLTLFKPWRNGKEMRSEQDSWDKTFINHKFTPRQIEIMNYFNVRYECLDAQDDYSAQRNQEGDREQAQHWASYGHWDALDDNYEDELADNNAFPPNSVQNDHDNIDYEQPSHQCRVRNEKMQTAENVVRMAGWLDKCVDGTPDVGNLESVEPEVDQPPKSWKAAVQAKKTRNNR</sequence>
<reference evidence="3" key="2">
    <citation type="submission" date="2015-01" db="EMBL/GenBank/DDBJ databases">
        <title>Evolutionary Origins and Diversification of the Mycorrhizal Mutualists.</title>
        <authorList>
            <consortium name="DOE Joint Genome Institute"/>
            <consortium name="Mycorrhizal Genomics Consortium"/>
            <person name="Kohler A."/>
            <person name="Kuo A."/>
            <person name="Nagy L.G."/>
            <person name="Floudas D."/>
            <person name="Copeland A."/>
            <person name="Barry K.W."/>
            <person name="Cichocki N."/>
            <person name="Veneault-Fourrey C."/>
            <person name="LaButti K."/>
            <person name="Lindquist E.A."/>
            <person name="Lipzen A."/>
            <person name="Lundell T."/>
            <person name="Morin E."/>
            <person name="Murat C."/>
            <person name="Riley R."/>
            <person name="Ohm R."/>
            <person name="Sun H."/>
            <person name="Tunlid A."/>
            <person name="Henrissat B."/>
            <person name="Grigoriev I.V."/>
            <person name="Hibbett D.S."/>
            <person name="Martin F."/>
        </authorList>
    </citation>
    <scope>NUCLEOTIDE SEQUENCE [LARGE SCALE GENOMIC DNA]</scope>
    <source>
        <strain evidence="3">F 1598</strain>
    </source>
</reference>